<name>A0A853HZ80_9GAMM</name>
<evidence type="ECO:0000259" key="4">
    <source>
        <dbReference type="Pfam" id="PF08241"/>
    </source>
</evidence>
<dbReference type="GO" id="GO:0008757">
    <property type="term" value="F:S-adenosylmethionine-dependent methyltransferase activity"/>
    <property type="evidence" value="ECO:0007669"/>
    <property type="project" value="InterPro"/>
</dbReference>
<protein>
    <submittedName>
        <fullName evidence="5">Class I SAM-dependent methyltransferase</fullName>
    </submittedName>
</protein>
<evidence type="ECO:0000313" key="6">
    <source>
        <dbReference type="Proteomes" id="UP000569732"/>
    </source>
</evidence>
<organism evidence="5 6">
    <name type="scientific">Spartinivicinus marinus</name>
    <dbReference type="NCBI Taxonomy" id="2994442"/>
    <lineage>
        <taxon>Bacteria</taxon>
        <taxon>Pseudomonadati</taxon>
        <taxon>Pseudomonadota</taxon>
        <taxon>Gammaproteobacteria</taxon>
        <taxon>Oceanospirillales</taxon>
        <taxon>Zooshikellaceae</taxon>
        <taxon>Spartinivicinus</taxon>
    </lineage>
</organism>
<accession>A0A853HZ80</accession>
<dbReference type="PANTHER" id="PTHR44942:SF4">
    <property type="entry name" value="METHYLTRANSFERASE TYPE 11 DOMAIN-CONTAINING PROTEIN"/>
    <property type="match status" value="1"/>
</dbReference>
<comment type="caution">
    <text evidence="5">The sequence shown here is derived from an EMBL/GenBank/DDBJ whole genome shotgun (WGS) entry which is preliminary data.</text>
</comment>
<dbReference type="GO" id="GO:0032259">
    <property type="term" value="P:methylation"/>
    <property type="evidence" value="ECO:0007669"/>
    <property type="project" value="UniProtKB-KW"/>
</dbReference>
<reference evidence="5 6" key="1">
    <citation type="submission" date="2020-07" db="EMBL/GenBank/DDBJ databases">
        <title>Endozoicomonas sp. nov., isolated from sediment.</title>
        <authorList>
            <person name="Gu T."/>
        </authorList>
    </citation>
    <scope>NUCLEOTIDE SEQUENCE [LARGE SCALE GENOMIC DNA]</scope>
    <source>
        <strain evidence="5 6">SM1973</strain>
    </source>
</reference>
<dbReference type="Gene3D" id="3.40.50.150">
    <property type="entry name" value="Vaccinia Virus protein VP39"/>
    <property type="match status" value="1"/>
</dbReference>
<comment type="similarity">
    <text evidence="1">Belongs to the methyltransferase superfamily.</text>
</comment>
<gene>
    <name evidence="5" type="ORF">H0A36_06565</name>
</gene>
<evidence type="ECO:0000313" key="5">
    <source>
        <dbReference type="EMBL" id="NYZ65669.1"/>
    </source>
</evidence>
<dbReference type="PANTHER" id="PTHR44942">
    <property type="entry name" value="METHYLTRANSF_11 DOMAIN-CONTAINING PROTEIN"/>
    <property type="match status" value="1"/>
</dbReference>
<evidence type="ECO:0000256" key="1">
    <source>
        <dbReference type="ARBA" id="ARBA00008361"/>
    </source>
</evidence>
<dbReference type="CDD" id="cd02440">
    <property type="entry name" value="AdoMet_MTases"/>
    <property type="match status" value="1"/>
</dbReference>
<feature type="domain" description="Methyltransferase type 11" evidence="4">
    <location>
        <begin position="48"/>
        <end position="140"/>
    </location>
</feature>
<sequence length="249" mass="28791">MNKYRYQEKLSKVTPILLDSNYKQPKVDKMISILTDCGALSSNRGLAIDIGCSAGFFTRALSPYFDNVVGLDIDDSALTIACQKQTYENITYMIGDSMKLPFSDNSVNLVICNHVYEHVPDAERLFEEIERVLSNEGVCYLGAASRLTIIEPHYKLPFLSWLPKLLANKYIKIFNKGNEYYENLKTPWGIKRLISKFYVKDYTLEIVYYPDKYCARDLITKGGFIEKVPKFLWVYLYNFLPSFILILKK</sequence>
<dbReference type="EMBL" id="JACCKB010000006">
    <property type="protein sequence ID" value="NYZ65669.1"/>
    <property type="molecule type" value="Genomic_DNA"/>
</dbReference>
<dbReference type="Pfam" id="PF08241">
    <property type="entry name" value="Methyltransf_11"/>
    <property type="match status" value="1"/>
</dbReference>
<dbReference type="InterPro" id="IPR051052">
    <property type="entry name" value="Diverse_substrate_MTase"/>
</dbReference>
<dbReference type="InterPro" id="IPR029063">
    <property type="entry name" value="SAM-dependent_MTases_sf"/>
</dbReference>
<evidence type="ECO:0000256" key="3">
    <source>
        <dbReference type="ARBA" id="ARBA00022679"/>
    </source>
</evidence>
<keyword evidence="2 5" id="KW-0489">Methyltransferase</keyword>
<proteinExistence type="inferred from homology"/>
<dbReference type="SUPFAM" id="SSF53335">
    <property type="entry name" value="S-adenosyl-L-methionine-dependent methyltransferases"/>
    <property type="match status" value="1"/>
</dbReference>
<keyword evidence="3" id="KW-0808">Transferase</keyword>
<dbReference type="AlphaFoldDB" id="A0A853HZ80"/>
<keyword evidence="6" id="KW-1185">Reference proteome</keyword>
<dbReference type="RefSeq" id="WP_180567698.1">
    <property type="nucleotide sequence ID" value="NZ_JACCKB010000006.1"/>
</dbReference>
<dbReference type="Proteomes" id="UP000569732">
    <property type="component" value="Unassembled WGS sequence"/>
</dbReference>
<evidence type="ECO:0000256" key="2">
    <source>
        <dbReference type="ARBA" id="ARBA00022603"/>
    </source>
</evidence>
<dbReference type="InterPro" id="IPR013216">
    <property type="entry name" value="Methyltransf_11"/>
</dbReference>